<dbReference type="AlphaFoldDB" id="A0A495WGK7"/>
<accession>A0A495WGK7</accession>
<evidence type="ECO:0000313" key="3">
    <source>
        <dbReference type="Proteomes" id="UP000269493"/>
    </source>
</evidence>
<dbReference type="Proteomes" id="UP000269493">
    <property type="component" value="Unassembled WGS sequence"/>
</dbReference>
<dbReference type="EMBL" id="RBXN01000002">
    <property type="protein sequence ID" value="RKT59915.1"/>
    <property type="molecule type" value="Genomic_DNA"/>
</dbReference>
<keyword evidence="3" id="KW-1185">Reference proteome</keyword>
<gene>
    <name evidence="2" type="ORF">BC742_0842</name>
</gene>
<comment type="caution">
    <text evidence="2">The sequence shown here is derived from an EMBL/GenBank/DDBJ whole genome shotgun (WGS) entry which is preliminary data.</text>
</comment>
<reference evidence="2 3" key="1">
    <citation type="submission" date="2018-10" db="EMBL/GenBank/DDBJ databases">
        <title>Genomic Encyclopedia of Archaeal and Bacterial Type Strains, Phase II (KMG-II): from individual species to whole genera.</title>
        <authorList>
            <person name="Goeker M."/>
        </authorList>
    </citation>
    <scope>NUCLEOTIDE SEQUENCE [LARGE SCALE GENOMIC DNA]</scope>
    <source>
        <strain evidence="2 3">NSB1</strain>
    </source>
</reference>
<feature type="compositionally biased region" description="Basic and acidic residues" evidence="1">
    <location>
        <begin position="1"/>
        <end position="11"/>
    </location>
</feature>
<name>A0A495WGK7_9BACT</name>
<feature type="region of interest" description="Disordered" evidence="1">
    <location>
        <begin position="1"/>
        <end position="37"/>
    </location>
</feature>
<evidence type="ECO:0000313" key="2">
    <source>
        <dbReference type="EMBL" id="RKT59915.1"/>
    </source>
</evidence>
<protein>
    <submittedName>
        <fullName evidence="2">Uncharacterized protein</fullName>
    </submittedName>
</protein>
<proteinExistence type="predicted"/>
<evidence type="ECO:0000256" key="1">
    <source>
        <dbReference type="SAM" id="MobiDB-lite"/>
    </source>
</evidence>
<feature type="compositionally biased region" description="Basic and acidic residues" evidence="1">
    <location>
        <begin position="19"/>
        <end position="31"/>
    </location>
</feature>
<sequence>MLDIFHSDKKTKTVHGITHTHETYTNKDTGGKKHTGVSINNTHIPIFEEVERVKNNTVIKSK</sequence>
<organism evidence="2 3">
    <name type="scientific">Coprobacter fastidiosus NSB1 = JCM 33896</name>
    <dbReference type="NCBI Taxonomy" id="1349822"/>
    <lineage>
        <taxon>Bacteria</taxon>
        <taxon>Pseudomonadati</taxon>
        <taxon>Bacteroidota</taxon>
        <taxon>Bacteroidia</taxon>
        <taxon>Bacteroidales</taxon>
        <taxon>Barnesiellaceae</taxon>
        <taxon>Coprobacter</taxon>
    </lineage>
</organism>